<dbReference type="PANTHER" id="PTHR32039">
    <property type="entry name" value="MAGNESIUM-CHELATASE SUBUNIT CHLI"/>
    <property type="match status" value="1"/>
</dbReference>
<evidence type="ECO:0000256" key="1">
    <source>
        <dbReference type="ARBA" id="ARBA00006354"/>
    </source>
</evidence>
<dbReference type="Gene3D" id="3.40.50.300">
    <property type="entry name" value="P-loop containing nucleotide triphosphate hydrolases"/>
    <property type="match status" value="1"/>
</dbReference>
<dbReference type="InterPro" id="IPR003593">
    <property type="entry name" value="AAA+_ATPase"/>
</dbReference>
<evidence type="ECO:0000256" key="2">
    <source>
        <dbReference type="ARBA" id="ARBA00022741"/>
    </source>
</evidence>
<name>A0ABM7V9B5_9PROT</name>
<reference evidence="5" key="1">
    <citation type="submission" date="2021-10" db="EMBL/GenBank/DDBJ databases">
        <title>Genome Sequence of The Candidatus Hydrogeosomobacter endosymbioticus, an Intracellular Bacterial Symbiont of the Anaerobic Ciliate GW7.</title>
        <authorList>
            <person name="Shiohama Y."/>
            <person name="Shinzato N."/>
        </authorList>
    </citation>
    <scope>NUCLEOTIDE SEQUENCE [LARGE SCALE GENOMIC DNA]</scope>
    <source>
        <strain evidence="5">200920</strain>
    </source>
</reference>
<dbReference type="InterPro" id="IPR045006">
    <property type="entry name" value="CHLI-like"/>
</dbReference>
<keyword evidence="6" id="KW-1185">Reference proteome</keyword>
<keyword evidence="2" id="KW-0547">Nucleotide-binding</keyword>
<dbReference type="SUPFAM" id="SSF52540">
    <property type="entry name" value="P-loop containing nucleoside triphosphate hydrolases"/>
    <property type="match status" value="1"/>
</dbReference>
<keyword evidence="3" id="KW-0067">ATP-binding</keyword>
<dbReference type="InterPro" id="IPR020568">
    <property type="entry name" value="Ribosomal_Su5_D2-typ_SF"/>
</dbReference>
<sequence>MQTVCFQGIEAVPIDVQIMISPGLPSFSVVGLPDKAVSESRERIKAALHAIGIALPSKKITVNLSPANIKKEGSHYDLPIALCLLSSLGAVDSDLSRYIAIGELSLDGRIVPVHGVLSTALRALESEKGLICPYECGGEAVWAGNLEVIASKHIIEIANHFKGAQVLSAPAREAESLISFDKDFSDVKGQNIAKRALEIAAAGGHNVLMIGQPGIGKSMLAARMQTILPPLTARESLEVTMINSVAQVGAIGRLARKRPFRSPHHSASTVSMIGGGIYAVPGEVSLAHGGILFLDELAEFSRGAMEALRQPMESGEAIISRANAHISYPARFQLIAAMNPCRCGYFGDKEKQCRQSPECADQYKRKLSGPFLDRIDISIDIFQTKNALISSIGKEEKSDVIRSRVIAARAIQQRRYGVPDSLEFLNANISDSEFRGKSECSDDAMRILAKATEKLSLSMRAHSRLLRVARTIADIEGCEQILKAHMAEALGYRGHRW</sequence>
<dbReference type="InterPro" id="IPR025158">
    <property type="entry name" value="Mg_chelat-rel_C"/>
</dbReference>
<dbReference type="NCBIfam" id="TIGR00368">
    <property type="entry name" value="YifB family Mg chelatase-like AAA ATPase"/>
    <property type="match status" value="1"/>
</dbReference>
<dbReference type="PROSITE" id="PS00676">
    <property type="entry name" value="SIGMA54_INTERACT_2"/>
    <property type="match status" value="1"/>
</dbReference>
<proteinExistence type="inferred from homology"/>
<dbReference type="PANTHER" id="PTHR32039:SF7">
    <property type="entry name" value="COMPETENCE PROTEIN COMM"/>
    <property type="match status" value="1"/>
</dbReference>
<dbReference type="Pfam" id="PF01078">
    <property type="entry name" value="Mg_chelatase"/>
    <property type="match status" value="1"/>
</dbReference>
<dbReference type="Gene3D" id="3.30.230.10">
    <property type="match status" value="1"/>
</dbReference>
<dbReference type="InterPro" id="IPR014721">
    <property type="entry name" value="Ribsml_uS5_D2-typ_fold_subgr"/>
</dbReference>
<accession>A0ABM7V9B5</accession>
<dbReference type="SUPFAM" id="SSF54211">
    <property type="entry name" value="Ribosomal protein S5 domain 2-like"/>
    <property type="match status" value="1"/>
</dbReference>
<dbReference type="Pfam" id="PF13541">
    <property type="entry name" value="ChlI"/>
    <property type="match status" value="1"/>
</dbReference>
<evidence type="ECO:0000313" key="5">
    <source>
        <dbReference type="EMBL" id="BDB96379.1"/>
    </source>
</evidence>
<dbReference type="InterPro" id="IPR027417">
    <property type="entry name" value="P-loop_NTPase"/>
</dbReference>
<dbReference type="SMART" id="SM00382">
    <property type="entry name" value="AAA"/>
    <property type="match status" value="1"/>
</dbReference>
<dbReference type="EMBL" id="AP025225">
    <property type="protein sequence ID" value="BDB96379.1"/>
    <property type="molecule type" value="Genomic_DNA"/>
</dbReference>
<dbReference type="PRINTS" id="PR01657">
    <property type="entry name" value="MCMFAMILY"/>
</dbReference>
<gene>
    <name evidence="5" type="ORF">HYD_5120</name>
</gene>
<feature type="domain" description="AAA+ ATPase" evidence="4">
    <location>
        <begin position="203"/>
        <end position="385"/>
    </location>
</feature>
<dbReference type="Pfam" id="PF13335">
    <property type="entry name" value="Mg_chelatase_C"/>
    <property type="match status" value="1"/>
</dbReference>
<comment type="similarity">
    <text evidence="1">Belongs to the Mg-chelatase subunits D/I family. ComM subfamily.</text>
</comment>
<dbReference type="InterPro" id="IPR004482">
    <property type="entry name" value="Mg_chelat-rel"/>
</dbReference>
<evidence type="ECO:0000259" key="4">
    <source>
        <dbReference type="SMART" id="SM00382"/>
    </source>
</evidence>
<protein>
    <submittedName>
        <fullName evidence="5">ATPase AAA</fullName>
    </submittedName>
</protein>
<evidence type="ECO:0000313" key="6">
    <source>
        <dbReference type="Proteomes" id="UP001320209"/>
    </source>
</evidence>
<dbReference type="RefSeq" id="WP_236864704.1">
    <property type="nucleotide sequence ID" value="NZ_AP025225.1"/>
</dbReference>
<dbReference type="InterPro" id="IPR001208">
    <property type="entry name" value="MCM_dom"/>
</dbReference>
<dbReference type="InterPro" id="IPR025943">
    <property type="entry name" value="Sigma_54_int_dom_ATP-bd_2"/>
</dbReference>
<organism evidence="5 6">
    <name type="scientific">Candidatus Hydrogenosomobacter endosymbioticus</name>
    <dbReference type="NCBI Taxonomy" id="2558174"/>
    <lineage>
        <taxon>Bacteria</taxon>
        <taxon>Pseudomonadati</taxon>
        <taxon>Pseudomonadota</taxon>
        <taxon>Alphaproteobacteria</taxon>
        <taxon>Holosporales</taxon>
        <taxon>Holosporaceae</taxon>
        <taxon>Candidatus Hydrogenosomobacter</taxon>
    </lineage>
</organism>
<dbReference type="InterPro" id="IPR000523">
    <property type="entry name" value="Mg_chelatse_chII-like_cat_dom"/>
</dbReference>
<evidence type="ECO:0000256" key="3">
    <source>
        <dbReference type="ARBA" id="ARBA00022840"/>
    </source>
</evidence>
<dbReference type="Proteomes" id="UP001320209">
    <property type="component" value="Chromosome"/>
</dbReference>